<evidence type="ECO:0000313" key="10">
    <source>
        <dbReference type="Proteomes" id="UP000276215"/>
    </source>
</evidence>
<dbReference type="InterPro" id="IPR050416">
    <property type="entry name" value="FAD-linked_Oxidoreductase"/>
</dbReference>
<dbReference type="PANTHER" id="PTHR42973">
    <property type="entry name" value="BINDING OXIDOREDUCTASE, PUTATIVE (AFU_ORTHOLOGUE AFUA_1G17690)-RELATED"/>
    <property type="match status" value="1"/>
</dbReference>
<dbReference type="InterPro" id="IPR006094">
    <property type="entry name" value="Oxid_FAD_bind_N"/>
</dbReference>
<evidence type="ECO:0000256" key="6">
    <source>
        <dbReference type="SAM" id="MobiDB-lite"/>
    </source>
</evidence>
<dbReference type="InterPro" id="IPR016166">
    <property type="entry name" value="FAD-bd_PCMH"/>
</dbReference>
<sequence length="589" mass="65501">MLTNTLCLLTSLLATLACASDVSGASNNSDTPDIPNITLADGVPVGSIIRTGLSPLLSESAEISLKSDGDSWRRNSRRYSHFQEPQLAAVVLVKNEDDILTTMRYAQENKRTLLVKGGGNGLAKMNHLKDVIMLDLSEMNKVTLNMKAWTVTVQPGARVEELIEEIASKKFRSPFPTGDCVGVIGSTLGGGHGVFDGEYGLMIDNLLSAKMITAKGEKIVVNATENPDLFWGIKGAGNNFGLITEATYRVYLKGTLFHLTLEAEYSMESLEQLFEAMNEPDMPLEASSTIYFLPDSFMIYGHIPQIKKTEFPTRYSRLNTDTGSLIPLLECNPEGWGYEYHKNQFSVSMKTIDPGVMALVYDEFSNFVRKHHAYYASIIKFESTIVRKMDQSASGGDATLLLTYDEEINDALATEFGQKIRELLHHNTGNKVPHVLPNYARGDEPLGALYGYDMERLDKLVALKRKYDPEQFFSAMTPIPLELPEDVLSQMEEKNDGNRLKTQEVLDGKRELKEEMVEGKGKVEEKVEKVPEALEIASENPPAAKMEKAPEAAEAKPEVLEITEEKPEEEKDSRERAETARQKLGPNEL</sequence>
<dbReference type="SUPFAM" id="SSF56176">
    <property type="entry name" value="FAD-binding/transporter-associated domain-like"/>
    <property type="match status" value="1"/>
</dbReference>
<keyword evidence="4" id="KW-0274">FAD</keyword>
<keyword evidence="5" id="KW-0560">Oxidoreductase</keyword>
<keyword evidence="10" id="KW-1185">Reference proteome</keyword>
<dbReference type="InterPro" id="IPR036318">
    <property type="entry name" value="FAD-bd_PCMH-like_sf"/>
</dbReference>
<feature type="compositionally biased region" description="Basic and acidic residues" evidence="6">
    <location>
        <begin position="511"/>
        <end position="532"/>
    </location>
</feature>
<dbReference type="GO" id="GO:0071949">
    <property type="term" value="F:FAD binding"/>
    <property type="evidence" value="ECO:0007669"/>
    <property type="project" value="InterPro"/>
</dbReference>
<evidence type="ECO:0000256" key="2">
    <source>
        <dbReference type="ARBA" id="ARBA00005466"/>
    </source>
</evidence>
<dbReference type="STRING" id="1336337.A0A3N4K6Z8"/>
<dbReference type="EMBL" id="ML120354">
    <property type="protein sequence ID" value="RPB05139.1"/>
    <property type="molecule type" value="Genomic_DNA"/>
</dbReference>
<dbReference type="Gene3D" id="3.30.465.10">
    <property type="match status" value="1"/>
</dbReference>
<dbReference type="GO" id="GO:0016491">
    <property type="term" value="F:oxidoreductase activity"/>
    <property type="evidence" value="ECO:0007669"/>
    <property type="project" value="UniProtKB-KW"/>
</dbReference>
<reference evidence="9 10" key="1">
    <citation type="journal article" date="2018" name="Nat. Ecol. Evol.">
        <title>Pezizomycetes genomes reveal the molecular basis of ectomycorrhizal truffle lifestyle.</title>
        <authorList>
            <person name="Murat C."/>
            <person name="Payen T."/>
            <person name="Noel B."/>
            <person name="Kuo A."/>
            <person name="Morin E."/>
            <person name="Chen J."/>
            <person name="Kohler A."/>
            <person name="Krizsan K."/>
            <person name="Balestrini R."/>
            <person name="Da Silva C."/>
            <person name="Montanini B."/>
            <person name="Hainaut M."/>
            <person name="Levati E."/>
            <person name="Barry K.W."/>
            <person name="Belfiori B."/>
            <person name="Cichocki N."/>
            <person name="Clum A."/>
            <person name="Dockter R.B."/>
            <person name="Fauchery L."/>
            <person name="Guy J."/>
            <person name="Iotti M."/>
            <person name="Le Tacon F."/>
            <person name="Lindquist E.A."/>
            <person name="Lipzen A."/>
            <person name="Malagnac F."/>
            <person name="Mello A."/>
            <person name="Molinier V."/>
            <person name="Miyauchi S."/>
            <person name="Poulain J."/>
            <person name="Riccioni C."/>
            <person name="Rubini A."/>
            <person name="Sitrit Y."/>
            <person name="Splivallo R."/>
            <person name="Traeger S."/>
            <person name="Wang M."/>
            <person name="Zifcakova L."/>
            <person name="Wipf D."/>
            <person name="Zambonelli A."/>
            <person name="Paolocci F."/>
            <person name="Nowrousian M."/>
            <person name="Ottonello S."/>
            <person name="Baldrian P."/>
            <person name="Spatafora J.W."/>
            <person name="Henrissat B."/>
            <person name="Nagy L.G."/>
            <person name="Aury J.M."/>
            <person name="Wincker P."/>
            <person name="Grigoriev I.V."/>
            <person name="Bonfante P."/>
            <person name="Martin F.M."/>
        </authorList>
    </citation>
    <scope>NUCLEOTIDE SEQUENCE [LARGE SCALE GENOMIC DNA]</scope>
    <source>
        <strain evidence="9 10">120613-1</strain>
    </source>
</reference>
<evidence type="ECO:0000259" key="8">
    <source>
        <dbReference type="PROSITE" id="PS51387"/>
    </source>
</evidence>
<dbReference type="PROSITE" id="PS51387">
    <property type="entry name" value="FAD_PCMH"/>
    <property type="match status" value="1"/>
</dbReference>
<feature type="region of interest" description="Disordered" evidence="6">
    <location>
        <begin position="511"/>
        <end position="589"/>
    </location>
</feature>
<feature type="signal peptide" evidence="7">
    <location>
        <begin position="1"/>
        <end position="19"/>
    </location>
</feature>
<dbReference type="PANTHER" id="PTHR42973:SF39">
    <property type="entry name" value="FAD-BINDING PCMH-TYPE DOMAIN-CONTAINING PROTEIN"/>
    <property type="match status" value="1"/>
</dbReference>
<evidence type="ECO:0000256" key="1">
    <source>
        <dbReference type="ARBA" id="ARBA00001974"/>
    </source>
</evidence>
<feature type="chain" id="PRO_5017970622" evidence="7">
    <location>
        <begin position="20"/>
        <end position="589"/>
    </location>
</feature>
<dbReference type="InterPro" id="IPR016169">
    <property type="entry name" value="FAD-bd_PCMH_sub2"/>
</dbReference>
<feature type="domain" description="FAD-binding PCMH-type" evidence="8">
    <location>
        <begin position="83"/>
        <end position="253"/>
    </location>
</feature>
<protein>
    <submittedName>
        <fullName evidence="9">FAD-binding domain-containing protein</fullName>
    </submittedName>
</protein>
<feature type="compositionally biased region" description="Basic and acidic residues" evidence="6">
    <location>
        <begin position="545"/>
        <end position="581"/>
    </location>
</feature>
<comment type="cofactor">
    <cofactor evidence="1">
        <name>FAD</name>
        <dbReference type="ChEBI" id="CHEBI:57692"/>
    </cofactor>
</comment>
<comment type="similarity">
    <text evidence="2">Belongs to the oxygen-dependent FAD-linked oxidoreductase family.</text>
</comment>
<name>A0A3N4K6Z8_9PEZI</name>
<evidence type="ECO:0000256" key="5">
    <source>
        <dbReference type="ARBA" id="ARBA00023002"/>
    </source>
</evidence>
<gene>
    <name evidence="9" type="ORF">L873DRAFT_1840108</name>
</gene>
<dbReference type="Pfam" id="PF01565">
    <property type="entry name" value="FAD_binding_4"/>
    <property type="match status" value="1"/>
</dbReference>
<keyword evidence="3" id="KW-0285">Flavoprotein</keyword>
<keyword evidence="7" id="KW-0732">Signal</keyword>
<proteinExistence type="inferred from homology"/>
<dbReference type="Gene3D" id="3.40.462.20">
    <property type="match status" value="1"/>
</dbReference>
<dbReference type="AlphaFoldDB" id="A0A3N4K6Z8"/>
<evidence type="ECO:0000256" key="7">
    <source>
        <dbReference type="SAM" id="SignalP"/>
    </source>
</evidence>
<evidence type="ECO:0000256" key="3">
    <source>
        <dbReference type="ARBA" id="ARBA00022630"/>
    </source>
</evidence>
<organism evidence="9 10">
    <name type="scientific">Choiromyces venosus 120613-1</name>
    <dbReference type="NCBI Taxonomy" id="1336337"/>
    <lineage>
        <taxon>Eukaryota</taxon>
        <taxon>Fungi</taxon>
        <taxon>Dikarya</taxon>
        <taxon>Ascomycota</taxon>
        <taxon>Pezizomycotina</taxon>
        <taxon>Pezizomycetes</taxon>
        <taxon>Pezizales</taxon>
        <taxon>Tuberaceae</taxon>
        <taxon>Choiromyces</taxon>
    </lineage>
</organism>
<accession>A0A3N4K6Z8</accession>
<evidence type="ECO:0000256" key="4">
    <source>
        <dbReference type="ARBA" id="ARBA00022827"/>
    </source>
</evidence>
<evidence type="ECO:0000313" key="9">
    <source>
        <dbReference type="EMBL" id="RPB05139.1"/>
    </source>
</evidence>
<dbReference type="OrthoDB" id="9996127at2759"/>
<dbReference type="Proteomes" id="UP000276215">
    <property type="component" value="Unassembled WGS sequence"/>
</dbReference>